<dbReference type="Proteomes" id="UP000218934">
    <property type="component" value="Unassembled WGS sequence"/>
</dbReference>
<dbReference type="Pfam" id="PF13365">
    <property type="entry name" value="Trypsin_2"/>
    <property type="match status" value="1"/>
</dbReference>
<keyword evidence="1" id="KW-0378">Hydrolase</keyword>
<organism evidence="1 2">
    <name type="scientific">Rhizorhabdus dicambivorans</name>
    <dbReference type="NCBI Taxonomy" id="1850238"/>
    <lineage>
        <taxon>Bacteria</taxon>
        <taxon>Pseudomonadati</taxon>
        <taxon>Pseudomonadota</taxon>
        <taxon>Alphaproteobacteria</taxon>
        <taxon>Sphingomonadales</taxon>
        <taxon>Sphingomonadaceae</taxon>
        <taxon>Rhizorhabdus</taxon>
    </lineage>
</organism>
<evidence type="ECO:0000313" key="1">
    <source>
        <dbReference type="EMBL" id="PCE43295.1"/>
    </source>
</evidence>
<proteinExistence type="predicted"/>
<dbReference type="KEGG" id="rdi:CMV14_00820"/>
<dbReference type="AlphaFoldDB" id="A0A2A4FZX0"/>
<evidence type="ECO:0000313" key="2">
    <source>
        <dbReference type="Proteomes" id="UP000218934"/>
    </source>
</evidence>
<name>A0A2A4FZX0_9SPHN</name>
<accession>A0A2A4FZX0</accession>
<sequence>MTMAFRSLSNGGALYALARRPLLVPAMAMILSSGTAANAIILSGNNPTGGPVIMSADDMGWLAGVGRVECHDPRTPGIANMATGWVLGSADTVVTAAHIFFRGPRSVKATGATDPTNCTFALYDPNEQIREKTHIRYALSPWADISVRNDSSYDVAILKLDRPVKIGALPVAMPLKGSEKTLVNLIAFHSGVSAIQRALVTRGRLRDFPASQLRDDTTGLRVTNPQRLFSTSADSSPGSSGGMYYDERLHVAIGVHLGAVCDQARPRYDPNLCFNYGLRFTPAIVAMVDMVVRDQPVLSRLIKADGKPASIVPARHGLLANDQGEHQSDSHALSGD</sequence>
<reference evidence="1 2" key="1">
    <citation type="submission" date="2017-09" db="EMBL/GenBank/DDBJ databases">
        <title>The Catabolism of 3,6-Dichlorosalicylic acid is Initiated by the Cytochrome P450 Monooxygenase DsmABC in Rhizorhabdus dicambivorans Ndbn-20.</title>
        <authorList>
            <person name="Na L."/>
        </authorList>
    </citation>
    <scope>NUCLEOTIDE SEQUENCE [LARGE SCALE GENOMIC DNA]</scope>
    <source>
        <strain evidence="1 2">Ndbn-20m</strain>
    </source>
</reference>
<dbReference type="GO" id="GO:0008233">
    <property type="term" value="F:peptidase activity"/>
    <property type="evidence" value="ECO:0007669"/>
    <property type="project" value="UniProtKB-KW"/>
</dbReference>
<dbReference type="GO" id="GO:0006508">
    <property type="term" value="P:proteolysis"/>
    <property type="evidence" value="ECO:0007669"/>
    <property type="project" value="UniProtKB-KW"/>
</dbReference>
<dbReference type="SUPFAM" id="SSF50494">
    <property type="entry name" value="Trypsin-like serine proteases"/>
    <property type="match status" value="1"/>
</dbReference>
<keyword evidence="2" id="KW-1185">Reference proteome</keyword>
<comment type="caution">
    <text evidence="1">The sequence shown here is derived from an EMBL/GenBank/DDBJ whole genome shotgun (WGS) entry which is preliminary data.</text>
</comment>
<keyword evidence="1" id="KW-0645">Protease</keyword>
<protein>
    <submittedName>
        <fullName evidence="1">Serine protease</fullName>
    </submittedName>
</protein>
<gene>
    <name evidence="1" type="ORF">COO09_05860</name>
</gene>
<dbReference type="RefSeq" id="WP_066969112.1">
    <property type="nucleotide sequence ID" value="NZ_CP023449.1"/>
</dbReference>
<dbReference type="InterPro" id="IPR009003">
    <property type="entry name" value="Peptidase_S1_PA"/>
</dbReference>
<dbReference type="OrthoDB" id="7543238at2"/>
<dbReference type="InterPro" id="IPR043504">
    <property type="entry name" value="Peptidase_S1_PA_chymotrypsin"/>
</dbReference>
<dbReference type="Gene3D" id="2.40.10.10">
    <property type="entry name" value="Trypsin-like serine proteases"/>
    <property type="match status" value="2"/>
</dbReference>
<dbReference type="EMBL" id="NWUF01000004">
    <property type="protein sequence ID" value="PCE43295.1"/>
    <property type="molecule type" value="Genomic_DNA"/>
</dbReference>